<comment type="caution">
    <text evidence="1">The sequence shown here is derived from an EMBL/GenBank/DDBJ whole genome shotgun (WGS) entry which is preliminary data.</text>
</comment>
<dbReference type="Proteomes" id="UP000004221">
    <property type="component" value="Unassembled WGS sequence"/>
</dbReference>
<evidence type="ECO:0000313" key="1">
    <source>
        <dbReference type="EMBL" id="CCF84770.1"/>
    </source>
</evidence>
<keyword evidence="2" id="KW-1185">Reference proteome</keyword>
<protein>
    <submittedName>
        <fullName evidence="1">Uncharacterized protein</fullName>
    </submittedName>
</protein>
<sequence>MWNVLRTPCPPNQNHDCPASRSLFRELTPDTERLAVSNAMPETDVIPLCPYQLERPLWTTLPVRMTIAISVTLPV</sequence>
<evidence type="ECO:0000313" key="2">
    <source>
        <dbReference type="Proteomes" id="UP000004221"/>
    </source>
</evidence>
<name>I4EJA8_9BACT</name>
<proteinExistence type="predicted"/>
<organism evidence="1 2">
    <name type="scientific">Nitrolancea hollandica Lb</name>
    <dbReference type="NCBI Taxonomy" id="1129897"/>
    <lineage>
        <taxon>Bacteria</taxon>
        <taxon>Pseudomonadati</taxon>
        <taxon>Thermomicrobiota</taxon>
        <taxon>Thermomicrobia</taxon>
        <taxon>Sphaerobacterales</taxon>
        <taxon>Sphaerobacterineae</taxon>
        <taxon>Sphaerobacteraceae</taxon>
        <taxon>Nitrolancea</taxon>
    </lineage>
</organism>
<reference evidence="1 2" key="1">
    <citation type="journal article" date="2012" name="ISME J.">
        <title>Nitrification expanded: discovery, physiology and genomics of a nitrite-oxidizing bacterium from the phylum Chloroflexi.</title>
        <authorList>
            <person name="Sorokin D.Y."/>
            <person name="Lucker S."/>
            <person name="Vejmelkova D."/>
            <person name="Kostrikina N.A."/>
            <person name="Kleerebezem R."/>
            <person name="Rijpstra W.I."/>
            <person name="Damste J.S."/>
            <person name="Le Paslier D."/>
            <person name="Muyzer G."/>
            <person name="Wagner M."/>
            <person name="van Loosdrecht M.C."/>
            <person name="Daims H."/>
        </authorList>
    </citation>
    <scope>NUCLEOTIDE SEQUENCE [LARGE SCALE GENOMIC DNA]</scope>
    <source>
        <strain evidence="2">none</strain>
    </source>
</reference>
<dbReference type="AlphaFoldDB" id="I4EJA8"/>
<gene>
    <name evidence="1" type="ORF">NITHO_3910003</name>
</gene>
<accession>I4EJA8</accession>
<dbReference type="EMBL" id="CAGS01000325">
    <property type="protein sequence ID" value="CCF84770.1"/>
    <property type="molecule type" value="Genomic_DNA"/>
</dbReference>